<dbReference type="GO" id="GO:0016758">
    <property type="term" value="F:hexosyltransferase activity"/>
    <property type="evidence" value="ECO:0007669"/>
    <property type="project" value="InterPro"/>
</dbReference>
<evidence type="ECO:0000256" key="10">
    <source>
        <dbReference type="RuleBase" id="RU363063"/>
    </source>
</evidence>
<dbReference type="InterPro" id="IPR002659">
    <property type="entry name" value="Glyco_trans_31"/>
</dbReference>
<dbReference type="EC" id="2.4.1.-" evidence="10"/>
<evidence type="ECO:0000256" key="6">
    <source>
        <dbReference type="ARBA" id="ARBA00022968"/>
    </source>
</evidence>
<reference evidence="11" key="1">
    <citation type="submission" date="2021-02" db="EMBL/GenBank/DDBJ databases">
        <authorList>
            <person name="Nowell W R."/>
        </authorList>
    </citation>
    <scope>NUCLEOTIDE SEQUENCE</scope>
</reference>
<evidence type="ECO:0000256" key="9">
    <source>
        <dbReference type="ARBA" id="ARBA00023136"/>
    </source>
</evidence>
<keyword evidence="3 10" id="KW-0328">Glycosyltransferase</keyword>
<dbReference type="Proteomes" id="UP000663864">
    <property type="component" value="Unassembled WGS sequence"/>
</dbReference>
<keyword evidence="9 10" id="KW-0472">Membrane</keyword>
<evidence type="ECO:0000313" key="11">
    <source>
        <dbReference type="EMBL" id="CAF1400608.1"/>
    </source>
</evidence>
<evidence type="ECO:0000313" key="12">
    <source>
        <dbReference type="Proteomes" id="UP000663864"/>
    </source>
</evidence>
<proteinExistence type="inferred from homology"/>
<keyword evidence="5 10" id="KW-0812">Transmembrane</keyword>
<dbReference type="AlphaFoldDB" id="A0A815KZI1"/>
<evidence type="ECO:0000256" key="2">
    <source>
        <dbReference type="ARBA" id="ARBA00008661"/>
    </source>
</evidence>
<evidence type="ECO:0000256" key="8">
    <source>
        <dbReference type="ARBA" id="ARBA00023034"/>
    </source>
</evidence>
<comment type="subcellular location">
    <subcellularLocation>
        <location evidence="1 10">Golgi apparatus membrane</location>
        <topology evidence="1 10">Single-pass type II membrane protein</topology>
    </subcellularLocation>
</comment>
<dbReference type="GO" id="GO:0006493">
    <property type="term" value="P:protein O-linked glycosylation"/>
    <property type="evidence" value="ECO:0007669"/>
    <property type="project" value="TreeGrafter"/>
</dbReference>
<gene>
    <name evidence="11" type="ORF">ZHD862_LOCUS33110</name>
</gene>
<comment type="similarity">
    <text evidence="2 10">Belongs to the glycosyltransferase 31 family.</text>
</comment>
<name>A0A815KZI1_9BILA</name>
<accession>A0A815KZI1</accession>
<dbReference type="PANTHER" id="PTHR11214">
    <property type="entry name" value="BETA-1,3-N-ACETYLGLUCOSAMINYLTRANSFERASE"/>
    <property type="match status" value="1"/>
</dbReference>
<evidence type="ECO:0000256" key="7">
    <source>
        <dbReference type="ARBA" id="ARBA00022989"/>
    </source>
</evidence>
<keyword evidence="7 10" id="KW-1133">Transmembrane helix</keyword>
<evidence type="ECO:0000256" key="3">
    <source>
        <dbReference type="ARBA" id="ARBA00022676"/>
    </source>
</evidence>
<protein>
    <recommendedName>
        <fullName evidence="10">Hexosyltransferase</fullName>
        <ecNumber evidence="10">2.4.1.-</ecNumber>
    </recommendedName>
</protein>
<evidence type="ECO:0000256" key="1">
    <source>
        <dbReference type="ARBA" id="ARBA00004323"/>
    </source>
</evidence>
<organism evidence="11 12">
    <name type="scientific">Rotaria sordida</name>
    <dbReference type="NCBI Taxonomy" id="392033"/>
    <lineage>
        <taxon>Eukaryota</taxon>
        <taxon>Metazoa</taxon>
        <taxon>Spiralia</taxon>
        <taxon>Gnathifera</taxon>
        <taxon>Rotifera</taxon>
        <taxon>Eurotatoria</taxon>
        <taxon>Bdelloidea</taxon>
        <taxon>Philodinida</taxon>
        <taxon>Philodinidae</taxon>
        <taxon>Rotaria</taxon>
    </lineage>
</organism>
<keyword evidence="6 10" id="KW-0735">Signal-anchor</keyword>
<evidence type="ECO:0000256" key="4">
    <source>
        <dbReference type="ARBA" id="ARBA00022679"/>
    </source>
</evidence>
<dbReference type="Pfam" id="PF01762">
    <property type="entry name" value="Galactosyl_T"/>
    <property type="match status" value="1"/>
</dbReference>
<evidence type="ECO:0000256" key="5">
    <source>
        <dbReference type="ARBA" id="ARBA00022692"/>
    </source>
</evidence>
<dbReference type="EMBL" id="CAJNOT010003803">
    <property type="protein sequence ID" value="CAF1400608.1"/>
    <property type="molecule type" value="Genomic_DNA"/>
</dbReference>
<dbReference type="PANTHER" id="PTHR11214:SF378">
    <property type="entry name" value="BETA-1,3-GALACTOSYLTRANSFERASE 4"/>
    <property type="match status" value="1"/>
</dbReference>
<feature type="transmembrane region" description="Helical" evidence="10">
    <location>
        <begin position="12"/>
        <end position="30"/>
    </location>
</feature>
<keyword evidence="8 10" id="KW-0333">Golgi apparatus</keyword>
<sequence length="366" mass="42602">MPKRYYGRRRFLKILLISVILSLIFVVFFLRRQDIFLFSQFLYGLRFSYLNNSKEVSNHIILQPAPTTVPQIPLSSLKPLQKTQKGVLSSIKFINPVFLNLESESSNIIPIIVLSNASNIEARDAIRRTWGYDQLYQNNKIQIRVFFLVGIEDFMMKRIHAEQLLFDDVIQVHIPDMYSFIAYRELSAMLWVRSYLPRASFYIKTEDNVIINMKFIINKFLPTIERTTNKNIVIGWFGSEHSIPRGRYQKFINIVLPPSDFNLQYAMSLLYIVTSRASDRMLDEISHVNRIEHPGDPFVTGILRDVAHVQIKNLATSPENYSYKLSNETCGKALETNSKLLFCTSPLLIKSVDEYFKAWHILLSQN</sequence>
<comment type="caution">
    <text evidence="11">The sequence shown here is derived from an EMBL/GenBank/DDBJ whole genome shotgun (WGS) entry which is preliminary data.</text>
</comment>
<keyword evidence="4" id="KW-0808">Transferase</keyword>
<dbReference type="Gene3D" id="3.90.550.50">
    <property type="match status" value="1"/>
</dbReference>
<dbReference type="GO" id="GO:0000139">
    <property type="term" value="C:Golgi membrane"/>
    <property type="evidence" value="ECO:0007669"/>
    <property type="project" value="UniProtKB-SubCell"/>
</dbReference>